<dbReference type="RefSeq" id="WP_298963544.1">
    <property type="nucleotide sequence ID" value="NZ_JAQYXP010000007.1"/>
</dbReference>
<protein>
    <recommendedName>
        <fullName evidence="4">DUF1640 domain-containing protein</fullName>
    </recommendedName>
</protein>
<sequence length="74" mass="8121">MQLTLFKAFQSLKLDDDTATKVVEAIEEHIAMKVTEANAKLESQLKAQTWLLSAVGLMLAIIGLTPVYLKLFAG</sequence>
<evidence type="ECO:0000313" key="2">
    <source>
        <dbReference type="EMBL" id="MEN3238746.1"/>
    </source>
</evidence>
<keyword evidence="1" id="KW-0812">Transmembrane</keyword>
<organism evidence="2 3">
    <name type="scientific">Methylobacterium ajmalii</name>
    <dbReference type="NCBI Taxonomy" id="2738439"/>
    <lineage>
        <taxon>Bacteria</taxon>
        <taxon>Pseudomonadati</taxon>
        <taxon>Pseudomonadota</taxon>
        <taxon>Alphaproteobacteria</taxon>
        <taxon>Hyphomicrobiales</taxon>
        <taxon>Methylobacteriaceae</taxon>
        <taxon>Methylobacterium</taxon>
    </lineage>
</organism>
<evidence type="ECO:0008006" key="4">
    <source>
        <dbReference type="Google" id="ProtNLM"/>
    </source>
</evidence>
<gene>
    <name evidence="2" type="ORF">PUR29_35500</name>
</gene>
<evidence type="ECO:0000256" key="1">
    <source>
        <dbReference type="SAM" id="Phobius"/>
    </source>
</evidence>
<comment type="caution">
    <text evidence="2">The sequence shown here is derived from an EMBL/GenBank/DDBJ whole genome shotgun (WGS) entry which is preliminary data.</text>
</comment>
<reference evidence="2 3" key="1">
    <citation type="journal article" date="2023" name="PLoS ONE">
        <title>Complete genome assembly of Hawai'i environmental nontuberculous mycobacteria reveals unexpected co-isolation with methylobacteria.</title>
        <authorList>
            <person name="Hendrix J."/>
            <person name="Epperson L.E."/>
            <person name="Tong E.I."/>
            <person name="Chan Y.L."/>
            <person name="Hasan N.A."/>
            <person name="Dawrs S.N."/>
            <person name="Norton G.J."/>
            <person name="Virdi R."/>
            <person name="Crooks J.L."/>
            <person name="Chan E.D."/>
            <person name="Honda J.R."/>
            <person name="Strong M."/>
        </authorList>
    </citation>
    <scope>NUCLEOTIDE SEQUENCE [LARGE SCALE GENOMIC DNA]</scope>
    <source>
        <strain evidence="2 3">NJH_HI04-1</strain>
    </source>
</reference>
<accession>A0ABV0A5K1</accession>
<dbReference type="EMBL" id="JAQYXP010000007">
    <property type="protein sequence ID" value="MEN3238746.1"/>
    <property type="molecule type" value="Genomic_DNA"/>
</dbReference>
<keyword evidence="1" id="KW-1133">Transmembrane helix</keyword>
<keyword evidence="1" id="KW-0472">Membrane</keyword>
<keyword evidence="3" id="KW-1185">Reference proteome</keyword>
<proteinExistence type="predicted"/>
<feature type="transmembrane region" description="Helical" evidence="1">
    <location>
        <begin position="50"/>
        <end position="69"/>
    </location>
</feature>
<evidence type="ECO:0000313" key="3">
    <source>
        <dbReference type="Proteomes" id="UP001407347"/>
    </source>
</evidence>
<dbReference type="Proteomes" id="UP001407347">
    <property type="component" value="Unassembled WGS sequence"/>
</dbReference>
<name>A0ABV0A5K1_9HYPH</name>